<dbReference type="InterPro" id="IPR038377">
    <property type="entry name" value="Na/Glc_symporter_sf"/>
</dbReference>
<evidence type="ECO:0000256" key="3">
    <source>
        <dbReference type="ARBA" id="ARBA00022448"/>
    </source>
</evidence>
<feature type="transmembrane region" description="Helical" evidence="12">
    <location>
        <begin position="117"/>
        <end position="148"/>
    </location>
</feature>
<feature type="transmembrane region" description="Helical" evidence="12">
    <location>
        <begin position="42"/>
        <end position="62"/>
    </location>
</feature>
<dbReference type="Pfam" id="PF00474">
    <property type="entry name" value="SSF"/>
    <property type="match status" value="2"/>
</dbReference>
<evidence type="ECO:0000256" key="9">
    <source>
        <dbReference type="ARBA" id="ARBA00023136"/>
    </source>
</evidence>
<feature type="transmembrane region" description="Helical" evidence="12">
    <location>
        <begin position="415"/>
        <end position="436"/>
    </location>
</feature>
<evidence type="ECO:0000256" key="8">
    <source>
        <dbReference type="ARBA" id="ARBA00023065"/>
    </source>
</evidence>
<organism evidence="13 14">
    <name type="scientific">Flaviaesturariibacter amylovorans</name>
    <dbReference type="NCBI Taxonomy" id="1084520"/>
    <lineage>
        <taxon>Bacteria</taxon>
        <taxon>Pseudomonadati</taxon>
        <taxon>Bacteroidota</taxon>
        <taxon>Chitinophagia</taxon>
        <taxon>Chitinophagales</taxon>
        <taxon>Chitinophagaceae</taxon>
        <taxon>Flaviaestuariibacter</taxon>
    </lineage>
</organism>
<evidence type="ECO:0000256" key="6">
    <source>
        <dbReference type="ARBA" id="ARBA00022989"/>
    </source>
</evidence>
<keyword evidence="5 12" id="KW-0812">Transmembrane</keyword>
<evidence type="ECO:0000256" key="2">
    <source>
        <dbReference type="ARBA" id="ARBA00006434"/>
    </source>
</evidence>
<feature type="transmembrane region" description="Helical" evidence="12">
    <location>
        <begin position="276"/>
        <end position="301"/>
    </location>
</feature>
<evidence type="ECO:0000256" key="1">
    <source>
        <dbReference type="ARBA" id="ARBA00004651"/>
    </source>
</evidence>
<keyword evidence="10" id="KW-0739">Sodium transport</keyword>
<proteinExistence type="inferred from homology"/>
<evidence type="ECO:0000256" key="7">
    <source>
        <dbReference type="ARBA" id="ARBA00023053"/>
    </source>
</evidence>
<evidence type="ECO:0000256" key="5">
    <source>
        <dbReference type="ARBA" id="ARBA00022692"/>
    </source>
</evidence>
<dbReference type="InterPro" id="IPR051163">
    <property type="entry name" value="Sodium:Solute_Symporter_SSF"/>
</dbReference>
<dbReference type="Proteomes" id="UP001501725">
    <property type="component" value="Unassembled WGS sequence"/>
</dbReference>
<evidence type="ECO:0000256" key="12">
    <source>
        <dbReference type="SAM" id="Phobius"/>
    </source>
</evidence>
<dbReference type="RefSeq" id="WP_345256155.1">
    <property type="nucleotide sequence ID" value="NZ_BAABGY010000007.1"/>
</dbReference>
<dbReference type="Gene3D" id="1.20.1730.10">
    <property type="entry name" value="Sodium/glucose cotransporter"/>
    <property type="match status" value="1"/>
</dbReference>
<evidence type="ECO:0000313" key="14">
    <source>
        <dbReference type="Proteomes" id="UP001501725"/>
    </source>
</evidence>
<dbReference type="PANTHER" id="PTHR42985:SF40">
    <property type="entry name" value="LD47995P-RELATED"/>
    <property type="match status" value="1"/>
</dbReference>
<evidence type="ECO:0008006" key="15">
    <source>
        <dbReference type="Google" id="ProtNLM"/>
    </source>
</evidence>
<dbReference type="CDD" id="cd11494">
    <property type="entry name" value="SLC5sbd_NIS-like_u2"/>
    <property type="match status" value="1"/>
</dbReference>
<dbReference type="EMBL" id="BAABGY010000007">
    <property type="protein sequence ID" value="GAA4332855.1"/>
    <property type="molecule type" value="Genomic_DNA"/>
</dbReference>
<evidence type="ECO:0000256" key="4">
    <source>
        <dbReference type="ARBA" id="ARBA00022475"/>
    </source>
</evidence>
<sequence length="598" mass="65832">MNALDWTILVLTLLGIVLYGLYKSRASRNLEGYFLSNRSMPWYLVLLSIMGTQASAITFLSGPGQAFADGMRFVQYYFGLPLAMIVICITFVPLFNRLRVFTAYEFLEERFDTRTRLFTSFLFLLQRGLSTGISIYAPTIILCALFGWDVFWTNILMGGLLIIYTVAGGARAVAHTQKLQLFIIFAGMALVGYWVVHLLPSNVGMGEALHIGGKLGRLNIITDGDTAGGFDWTDKYNIWSGVIGGFFLALSYFGTDQSQVGRYLTAQNNTESRLGLLMNGLVKIPMQFGILLIGVLIFSFYQFRGTPLTFNSALVANVEATPYRDSLRQLQDATDTLNTQRRHSAERFAAWVQQPASDSFAYYSRELKAQQQQSETHRKTFREWTKQSGAGDGNDTNYVFLAFVKENLPAGLRGLLIAVIFLAAWGSIAAALNSLAASTVVDLHKRLSGGASITRSESAADTGAQERSDYRISQGYTLAWGLFSIVVAQFAHRLGQSLIETVNILGSLFYGVILGIFLVAFYLKRVAGPATFVASLIVELFVILLFFNEQIPPLAWLPDISFLWLNAIGALGVVGLALLLQPLLGAGKRSVDTGTGHP</sequence>
<name>A0ABP8H108_9BACT</name>
<gene>
    <name evidence="13" type="ORF">GCM10023184_25730</name>
</gene>
<feature type="transmembrane region" description="Helical" evidence="12">
    <location>
        <begin position="154"/>
        <end position="174"/>
    </location>
</feature>
<keyword evidence="7" id="KW-0915">Sodium</keyword>
<keyword evidence="14" id="KW-1185">Reference proteome</keyword>
<feature type="transmembrane region" description="Helical" evidence="12">
    <location>
        <begin position="236"/>
        <end position="255"/>
    </location>
</feature>
<feature type="transmembrane region" description="Helical" evidence="12">
    <location>
        <begin position="560"/>
        <end position="580"/>
    </location>
</feature>
<evidence type="ECO:0000313" key="13">
    <source>
        <dbReference type="EMBL" id="GAA4332855.1"/>
    </source>
</evidence>
<feature type="transmembrane region" description="Helical" evidence="12">
    <location>
        <begin position="504"/>
        <end position="523"/>
    </location>
</feature>
<keyword evidence="4" id="KW-1003">Cell membrane</keyword>
<keyword evidence="3" id="KW-0813">Transport</keyword>
<keyword evidence="9 12" id="KW-0472">Membrane</keyword>
<keyword evidence="6 12" id="KW-1133">Transmembrane helix</keyword>
<dbReference type="PROSITE" id="PS50283">
    <property type="entry name" value="NA_SOLUT_SYMP_3"/>
    <property type="match status" value="1"/>
</dbReference>
<accession>A0ABP8H108</accession>
<dbReference type="InterPro" id="IPR001734">
    <property type="entry name" value="Na/solute_symporter"/>
</dbReference>
<feature type="transmembrane region" description="Helical" evidence="12">
    <location>
        <begin position="6"/>
        <end position="22"/>
    </location>
</feature>
<feature type="transmembrane region" description="Helical" evidence="12">
    <location>
        <begin position="530"/>
        <end position="548"/>
    </location>
</feature>
<reference evidence="14" key="1">
    <citation type="journal article" date="2019" name="Int. J. Syst. Evol. Microbiol.">
        <title>The Global Catalogue of Microorganisms (GCM) 10K type strain sequencing project: providing services to taxonomists for standard genome sequencing and annotation.</title>
        <authorList>
            <consortium name="The Broad Institute Genomics Platform"/>
            <consortium name="The Broad Institute Genome Sequencing Center for Infectious Disease"/>
            <person name="Wu L."/>
            <person name="Ma J."/>
        </authorList>
    </citation>
    <scope>NUCLEOTIDE SEQUENCE [LARGE SCALE GENOMIC DNA]</scope>
    <source>
        <strain evidence="14">JCM 17919</strain>
    </source>
</reference>
<feature type="transmembrane region" description="Helical" evidence="12">
    <location>
        <begin position="475"/>
        <end position="492"/>
    </location>
</feature>
<comment type="similarity">
    <text evidence="2 11">Belongs to the sodium:solute symporter (SSF) (TC 2.A.21) family.</text>
</comment>
<evidence type="ECO:0000256" key="10">
    <source>
        <dbReference type="ARBA" id="ARBA00023201"/>
    </source>
</evidence>
<comment type="subcellular location">
    <subcellularLocation>
        <location evidence="1">Cell membrane</location>
        <topology evidence="1">Multi-pass membrane protein</topology>
    </subcellularLocation>
</comment>
<feature type="transmembrane region" description="Helical" evidence="12">
    <location>
        <begin position="181"/>
        <end position="199"/>
    </location>
</feature>
<protein>
    <recommendedName>
        <fullName evidence="15">Sodium:solute symporter</fullName>
    </recommendedName>
</protein>
<feature type="transmembrane region" description="Helical" evidence="12">
    <location>
        <begin position="74"/>
        <end position="96"/>
    </location>
</feature>
<comment type="caution">
    <text evidence="13">The sequence shown here is derived from an EMBL/GenBank/DDBJ whole genome shotgun (WGS) entry which is preliminary data.</text>
</comment>
<keyword evidence="8" id="KW-0406">Ion transport</keyword>
<dbReference type="PANTHER" id="PTHR42985">
    <property type="entry name" value="SODIUM-COUPLED MONOCARBOXYLATE TRANSPORTER"/>
    <property type="match status" value="1"/>
</dbReference>
<evidence type="ECO:0000256" key="11">
    <source>
        <dbReference type="RuleBase" id="RU362091"/>
    </source>
</evidence>